<dbReference type="Proteomes" id="UP000182190">
    <property type="component" value="Unassembled WGS sequence"/>
</dbReference>
<name>A0A7Z9C221_9CYAN</name>
<dbReference type="PANTHER" id="PTHR12526">
    <property type="entry name" value="GLYCOSYLTRANSFERASE"/>
    <property type="match status" value="1"/>
</dbReference>
<feature type="domain" description="Glycosyl transferase family 1" evidence="4">
    <location>
        <begin position="173"/>
        <end position="338"/>
    </location>
</feature>
<proteinExistence type="inferred from homology"/>
<dbReference type="Gene3D" id="3.40.50.2000">
    <property type="entry name" value="Glycogen Phosphorylase B"/>
    <property type="match status" value="2"/>
</dbReference>
<dbReference type="RefSeq" id="WP_083621714.1">
    <property type="nucleotide sequence ID" value="NZ_LR735018.1"/>
</dbReference>
<organism evidence="6 7">
    <name type="scientific">Planktothrix paucivesiculata PCC 9631</name>
    <dbReference type="NCBI Taxonomy" id="671071"/>
    <lineage>
        <taxon>Bacteria</taxon>
        <taxon>Bacillati</taxon>
        <taxon>Cyanobacteriota</taxon>
        <taxon>Cyanophyceae</taxon>
        <taxon>Oscillatoriophycideae</taxon>
        <taxon>Oscillatoriales</taxon>
        <taxon>Microcoleaceae</taxon>
        <taxon>Planktothrix</taxon>
    </lineage>
</organism>
<dbReference type="CDD" id="cd03801">
    <property type="entry name" value="GT4_PimA-like"/>
    <property type="match status" value="1"/>
</dbReference>
<evidence type="ECO:0000259" key="5">
    <source>
        <dbReference type="Pfam" id="PF13439"/>
    </source>
</evidence>
<reference evidence="6" key="1">
    <citation type="submission" date="2019-10" db="EMBL/GenBank/DDBJ databases">
        <authorList>
            <consortium name="Genoscope - CEA"/>
            <person name="William W."/>
        </authorList>
    </citation>
    <scope>NUCLEOTIDE SEQUENCE [LARGE SCALE GENOMIC DNA]</scope>
    <source>
        <strain evidence="6">BBR_PRJEB10994</strain>
    </source>
</reference>
<dbReference type="InterPro" id="IPR028098">
    <property type="entry name" value="Glyco_trans_4-like_N"/>
</dbReference>
<evidence type="ECO:0000259" key="4">
    <source>
        <dbReference type="Pfam" id="PF00534"/>
    </source>
</evidence>
<feature type="domain" description="Glycosyltransferase subfamily 4-like N-terminal" evidence="5">
    <location>
        <begin position="61"/>
        <end position="168"/>
    </location>
</feature>
<keyword evidence="3 6" id="KW-0808">Transferase</keyword>
<evidence type="ECO:0000256" key="1">
    <source>
        <dbReference type="ARBA" id="ARBA00009481"/>
    </source>
</evidence>
<sequence>MDKQKIVIMLGPSPSERGGMGSVAKLILSIVSRDFTIRHITTWNGQVSRFRQLSTTIVFIKAFLAFLLKLSRREADLVHLHISERGSVIRKSIIALVCMAMGKPFILHTHGCEFHEFYGKLPPGIQQLITALFRRSACLIALSESWRNYYIETCHLEPERVVVLNNPVALPEKWQKTEKVGKLKFVFLGKINKRKGIFDILIALAKLEPEYRNQVELVLAGTGEIAEVENLATELGIEKQIVFLGWVNQEQRDQLLAESDVMLLPSYNEGLPMAILEAMSWGIPIITTPVGGIPEVIENGKSGLLVTPGHILELTTAMESLIENPALRLSLGTGARQRVEPLSIEHYTDALLNLYRRILQCQQNHPHLEEDMKSSGVYKQTL</sequence>
<accession>A0A7Z9C221</accession>
<keyword evidence="2" id="KW-0328">Glycosyltransferase</keyword>
<comment type="similarity">
    <text evidence="1">Belongs to the glycosyltransferase group 1 family. Glycosyltransferase 4 subfamily.</text>
</comment>
<dbReference type="Pfam" id="PF13439">
    <property type="entry name" value="Glyco_transf_4"/>
    <property type="match status" value="1"/>
</dbReference>
<protein>
    <submittedName>
        <fullName evidence="6">Glycosyl transferase, group 1</fullName>
    </submittedName>
</protein>
<keyword evidence="7" id="KW-1185">Reference proteome</keyword>
<dbReference type="Pfam" id="PF00534">
    <property type="entry name" value="Glycos_transf_1"/>
    <property type="match status" value="1"/>
</dbReference>
<dbReference type="AlphaFoldDB" id="A0A7Z9C221"/>
<dbReference type="OrthoDB" id="9806653at2"/>
<dbReference type="EMBL" id="CZCS02000221">
    <property type="protein sequence ID" value="VXD24152.1"/>
    <property type="molecule type" value="Genomic_DNA"/>
</dbReference>
<dbReference type="GO" id="GO:0016757">
    <property type="term" value="F:glycosyltransferase activity"/>
    <property type="evidence" value="ECO:0007669"/>
    <property type="project" value="UniProtKB-KW"/>
</dbReference>
<evidence type="ECO:0000256" key="2">
    <source>
        <dbReference type="ARBA" id="ARBA00022676"/>
    </source>
</evidence>
<dbReference type="InterPro" id="IPR001296">
    <property type="entry name" value="Glyco_trans_1"/>
</dbReference>
<evidence type="ECO:0000256" key="3">
    <source>
        <dbReference type="ARBA" id="ARBA00022679"/>
    </source>
</evidence>
<comment type="caution">
    <text evidence="6">The sequence shown here is derived from an EMBL/GenBank/DDBJ whole genome shotgun (WGS) entry which is preliminary data.</text>
</comment>
<gene>
    <name evidence="6" type="ORF">PL9631_780039</name>
</gene>
<evidence type="ECO:0000313" key="6">
    <source>
        <dbReference type="EMBL" id="VXD24152.1"/>
    </source>
</evidence>
<dbReference type="PANTHER" id="PTHR12526:SF640">
    <property type="entry name" value="COLANIC ACID BIOSYNTHESIS GLYCOSYLTRANSFERASE WCAL-RELATED"/>
    <property type="match status" value="1"/>
</dbReference>
<dbReference type="SUPFAM" id="SSF53756">
    <property type="entry name" value="UDP-Glycosyltransferase/glycogen phosphorylase"/>
    <property type="match status" value="1"/>
</dbReference>
<evidence type="ECO:0000313" key="7">
    <source>
        <dbReference type="Proteomes" id="UP000182190"/>
    </source>
</evidence>